<gene>
    <name evidence="1" type="ORF">Tci_923732</name>
</gene>
<sequence>GTLCRYKARLVANGSTQVSGIDVDETFNSVVKSATIQTVLSLATS</sequence>
<evidence type="ECO:0000313" key="1">
    <source>
        <dbReference type="EMBL" id="GFD51763.1"/>
    </source>
</evidence>
<dbReference type="EMBL" id="BKCJ011773999">
    <property type="protein sequence ID" value="GFD51763.1"/>
    <property type="molecule type" value="Genomic_DNA"/>
</dbReference>
<feature type="non-terminal residue" evidence="1">
    <location>
        <position position="1"/>
    </location>
</feature>
<name>A0A699WY94_TANCI</name>
<reference evidence="1" key="1">
    <citation type="journal article" date="2019" name="Sci. Rep.">
        <title>Draft genome of Tanacetum cinerariifolium, the natural source of mosquito coil.</title>
        <authorList>
            <person name="Yamashiro T."/>
            <person name="Shiraishi A."/>
            <person name="Satake H."/>
            <person name="Nakayama K."/>
        </authorList>
    </citation>
    <scope>NUCLEOTIDE SEQUENCE</scope>
</reference>
<accession>A0A699WY94</accession>
<protein>
    <submittedName>
        <fullName evidence="1">Ribonuclease H-like domain-containing protein</fullName>
    </submittedName>
</protein>
<organism evidence="1">
    <name type="scientific">Tanacetum cinerariifolium</name>
    <name type="common">Dalmatian daisy</name>
    <name type="synonym">Chrysanthemum cinerariifolium</name>
    <dbReference type="NCBI Taxonomy" id="118510"/>
    <lineage>
        <taxon>Eukaryota</taxon>
        <taxon>Viridiplantae</taxon>
        <taxon>Streptophyta</taxon>
        <taxon>Embryophyta</taxon>
        <taxon>Tracheophyta</taxon>
        <taxon>Spermatophyta</taxon>
        <taxon>Magnoliopsida</taxon>
        <taxon>eudicotyledons</taxon>
        <taxon>Gunneridae</taxon>
        <taxon>Pentapetalae</taxon>
        <taxon>asterids</taxon>
        <taxon>campanulids</taxon>
        <taxon>Asterales</taxon>
        <taxon>Asteraceae</taxon>
        <taxon>Asteroideae</taxon>
        <taxon>Anthemideae</taxon>
        <taxon>Anthemidinae</taxon>
        <taxon>Tanacetum</taxon>
    </lineage>
</organism>
<comment type="caution">
    <text evidence="1">The sequence shown here is derived from an EMBL/GenBank/DDBJ whole genome shotgun (WGS) entry which is preliminary data.</text>
</comment>
<dbReference type="AlphaFoldDB" id="A0A699WY94"/>
<proteinExistence type="predicted"/>